<evidence type="ECO:0000313" key="4">
    <source>
        <dbReference type="Proteomes" id="UP001367030"/>
    </source>
</evidence>
<dbReference type="EMBL" id="JBBKZS010000037">
    <property type="protein sequence ID" value="MEJ8859762.1"/>
    <property type="molecule type" value="Genomic_DNA"/>
</dbReference>
<dbReference type="PANTHER" id="PTHR30441">
    <property type="entry name" value="DUF748 DOMAIN-CONTAINING PROTEIN"/>
    <property type="match status" value="1"/>
</dbReference>
<comment type="caution">
    <text evidence="3">The sequence shown here is derived from an EMBL/GenBank/DDBJ whole genome shotgun (WGS) entry which is preliminary data.</text>
</comment>
<protein>
    <submittedName>
        <fullName evidence="3">AsmA family protein</fullName>
    </submittedName>
</protein>
<dbReference type="RefSeq" id="WP_340339798.1">
    <property type="nucleotide sequence ID" value="NZ_JBBKZS010000037.1"/>
</dbReference>
<proteinExistence type="predicted"/>
<feature type="domain" description="AsmA" evidence="2">
    <location>
        <begin position="16"/>
        <end position="526"/>
    </location>
</feature>
<dbReference type="InterPro" id="IPR052894">
    <property type="entry name" value="AsmA-related"/>
</dbReference>
<dbReference type="PANTHER" id="PTHR30441:SF9">
    <property type="entry name" value="ASMA FAMILY PROTEIN YHJG"/>
    <property type="match status" value="1"/>
</dbReference>
<keyword evidence="4" id="KW-1185">Reference proteome</keyword>
<evidence type="ECO:0000256" key="1">
    <source>
        <dbReference type="SAM" id="MobiDB-lite"/>
    </source>
</evidence>
<name>A0ABU8XM43_9BURK</name>
<dbReference type="InterPro" id="IPR007844">
    <property type="entry name" value="AsmA"/>
</dbReference>
<gene>
    <name evidence="3" type="ORF">WKW79_34770</name>
</gene>
<feature type="region of interest" description="Disordered" evidence="1">
    <location>
        <begin position="347"/>
        <end position="378"/>
    </location>
</feature>
<sequence>MKPVKLAPLRRHPVRATLGALVLLLIAFFVLFDWNWVRVPLNNYISKKTEREFHTSDLRVKLGLTPNIQMRDVYFGNAKWSKEALAMAKIEKLEFSISLRDLPEKMLVPRVALTKPELVFERLPDNRKNWILSDPSDTSPSKLRISTLSVDHGHLRYIDHGEPFTIDVLASTFDPASQENVKDAKARPDNSRYTTQYDFKGTYHNAAFSGRALTGDVLSFQESGVPFPLKGELNAGTTKVAVEGTIADAARISGIDTQLRIEGQTLANLYPFLLLPLPASPPYQLQGHLILKGNRYTMDDLAGKIGSSDVTGKGAYVDQKPRPLLTAGLHSKLLNLADLGPLIGVQTKESGGKPAASQAETSSRPAAKEKEKAIDPNHILPAGTFDGSRLQKIDAEVDFGAAKLVMPQALPLETLKVSLRLHDSMLKVEPLDFGFAGGTIAARVAMDAREPTLKTDLQIDLQRVRVDQLVPDNKTIAKGAGRVGATLRLKGTGNSIADAAAKSDGRIAATVVNGQVSNLLDAASGLNGGKVMTLLVGGDKDIVINCGGVAFDVAGGRGKSTLFVIDTEQTQVLGTGTFDLEHERFDMTIAPKPKEMGLFSLRTPVRVYGSFKKPDYQVVKGPLLARAGGALALAAVNPVAALLPLIETGPGESTNCANVQRTVAGAVQQAGGTRKNATPKPGRKP</sequence>
<evidence type="ECO:0000313" key="3">
    <source>
        <dbReference type="EMBL" id="MEJ8859762.1"/>
    </source>
</evidence>
<evidence type="ECO:0000259" key="2">
    <source>
        <dbReference type="Pfam" id="PF05170"/>
    </source>
</evidence>
<dbReference type="Pfam" id="PF05170">
    <property type="entry name" value="AsmA"/>
    <property type="match status" value="1"/>
</dbReference>
<organism evidence="3 4">
    <name type="scientific">Variovorax robiniae</name>
    <dbReference type="NCBI Taxonomy" id="1836199"/>
    <lineage>
        <taxon>Bacteria</taxon>
        <taxon>Pseudomonadati</taxon>
        <taxon>Pseudomonadota</taxon>
        <taxon>Betaproteobacteria</taxon>
        <taxon>Burkholderiales</taxon>
        <taxon>Comamonadaceae</taxon>
        <taxon>Variovorax</taxon>
    </lineage>
</organism>
<accession>A0ABU8XM43</accession>
<dbReference type="Proteomes" id="UP001367030">
    <property type="component" value="Unassembled WGS sequence"/>
</dbReference>
<feature type="compositionally biased region" description="Basic and acidic residues" evidence="1">
    <location>
        <begin position="366"/>
        <end position="375"/>
    </location>
</feature>
<reference evidence="3 4" key="1">
    <citation type="submission" date="2024-03" db="EMBL/GenBank/DDBJ databases">
        <title>Novel species of the genus Variovorax.</title>
        <authorList>
            <person name="Liu Q."/>
            <person name="Xin Y.-H."/>
        </authorList>
    </citation>
    <scope>NUCLEOTIDE SEQUENCE [LARGE SCALE GENOMIC DNA]</scope>
    <source>
        <strain evidence="3 4">KACC 18901</strain>
    </source>
</reference>